<accession>A0A8S1TBZ7</accession>
<comment type="caution">
    <text evidence="1">The sequence shown here is derived from an EMBL/GenBank/DDBJ whole genome shotgun (WGS) entry which is preliminary data.</text>
</comment>
<sequence>MSEELNSSLDSLELEIYHKPNPKIQGIIDYLRKIDLKFCTDPRKKQDEYRSANFTTPKEDFNLKRNKFFTRKQPSKIVDCPILSTSQL</sequence>
<gene>
    <name evidence="1" type="ORF">POCTA_138.1.T0250244</name>
</gene>
<dbReference type="OrthoDB" id="299487at2759"/>
<dbReference type="AlphaFoldDB" id="A0A8S1TBZ7"/>
<organism evidence="1 2">
    <name type="scientific">Paramecium octaurelia</name>
    <dbReference type="NCBI Taxonomy" id="43137"/>
    <lineage>
        <taxon>Eukaryota</taxon>
        <taxon>Sar</taxon>
        <taxon>Alveolata</taxon>
        <taxon>Ciliophora</taxon>
        <taxon>Intramacronucleata</taxon>
        <taxon>Oligohymenophorea</taxon>
        <taxon>Peniculida</taxon>
        <taxon>Parameciidae</taxon>
        <taxon>Paramecium</taxon>
    </lineage>
</organism>
<reference evidence="1" key="1">
    <citation type="submission" date="2021-01" db="EMBL/GenBank/DDBJ databases">
        <authorList>
            <consortium name="Genoscope - CEA"/>
            <person name="William W."/>
        </authorList>
    </citation>
    <scope>NUCLEOTIDE SEQUENCE</scope>
</reference>
<dbReference type="EMBL" id="CAJJDP010000025">
    <property type="protein sequence ID" value="CAD8151711.1"/>
    <property type="molecule type" value="Genomic_DNA"/>
</dbReference>
<proteinExistence type="predicted"/>
<evidence type="ECO:0000313" key="2">
    <source>
        <dbReference type="Proteomes" id="UP000683925"/>
    </source>
</evidence>
<dbReference type="OMA" id="IDCPILQ"/>
<keyword evidence="2" id="KW-1185">Reference proteome</keyword>
<protein>
    <submittedName>
        <fullName evidence="1">Uncharacterized protein</fullName>
    </submittedName>
</protein>
<dbReference type="Proteomes" id="UP000683925">
    <property type="component" value="Unassembled WGS sequence"/>
</dbReference>
<name>A0A8S1TBZ7_PAROT</name>
<evidence type="ECO:0000313" key="1">
    <source>
        <dbReference type="EMBL" id="CAD8151711.1"/>
    </source>
</evidence>